<name>A0A0B6Y5C3_9EUPU</name>
<dbReference type="SUPFAM" id="SSF46966">
    <property type="entry name" value="Spectrin repeat"/>
    <property type="match status" value="1"/>
</dbReference>
<dbReference type="EMBL" id="HACG01004617">
    <property type="protein sequence ID" value="CEK51482.1"/>
    <property type="molecule type" value="Transcribed_RNA"/>
</dbReference>
<proteinExistence type="predicted"/>
<evidence type="ECO:0000313" key="1">
    <source>
        <dbReference type="EMBL" id="CEK51482.1"/>
    </source>
</evidence>
<gene>
    <name evidence="1" type="primary">ORF13537</name>
</gene>
<feature type="non-terminal residue" evidence="1">
    <location>
        <position position="72"/>
    </location>
</feature>
<dbReference type="Gene3D" id="1.20.58.60">
    <property type="match status" value="1"/>
</dbReference>
<sequence>YNNLCKVAESNLKKTEDYVNEHQLYQDTYQQCQHWLSTIRDRAAVCAELSGDKQTLQNRLERLQDLIGNLPE</sequence>
<dbReference type="AlphaFoldDB" id="A0A0B6Y5C3"/>
<reference evidence="1" key="1">
    <citation type="submission" date="2014-12" db="EMBL/GenBank/DDBJ databases">
        <title>Insight into the proteome of Arion vulgaris.</title>
        <authorList>
            <person name="Aradska J."/>
            <person name="Bulat T."/>
            <person name="Smidak R."/>
            <person name="Sarate P."/>
            <person name="Gangsoo J."/>
            <person name="Sialana F."/>
            <person name="Bilban M."/>
            <person name="Lubec G."/>
        </authorList>
    </citation>
    <scope>NUCLEOTIDE SEQUENCE</scope>
    <source>
        <tissue evidence="1">Skin</tissue>
    </source>
</reference>
<organism evidence="1">
    <name type="scientific">Arion vulgaris</name>
    <dbReference type="NCBI Taxonomy" id="1028688"/>
    <lineage>
        <taxon>Eukaryota</taxon>
        <taxon>Metazoa</taxon>
        <taxon>Spiralia</taxon>
        <taxon>Lophotrochozoa</taxon>
        <taxon>Mollusca</taxon>
        <taxon>Gastropoda</taxon>
        <taxon>Heterobranchia</taxon>
        <taxon>Euthyneura</taxon>
        <taxon>Panpulmonata</taxon>
        <taxon>Eupulmonata</taxon>
        <taxon>Stylommatophora</taxon>
        <taxon>Helicina</taxon>
        <taxon>Arionoidea</taxon>
        <taxon>Arionidae</taxon>
        <taxon>Arion</taxon>
    </lineage>
</organism>
<feature type="non-terminal residue" evidence="1">
    <location>
        <position position="1"/>
    </location>
</feature>
<protein>
    <submittedName>
        <fullName evidence="1">Uncharacterized protein</fullName>
    </submittedName>
</protein>
<accession>A0A0B6Y5C3</accession>